<dbReference type="EMBL" id="CP003364">
    <property type="protein sequence ID" value="AGA25364.1"/>
    <property type="molecule type" value="Genomic_DNA"/>
</dbReference>
<protein>
    <submittedName>
        <fullName evidence="1">Uncharacterized protein</fullName>
    </submittedName>
</protein>
<dbReference type="STRING" id="886293.Sinac_0961"/>
<evidence type="ECO:0000313" key="1">
    <source>
        <dbReference type="EMBL" id="AGA25364.1"/>
    </source>
</evidence>
<proteinExistence type="predicted"/>
<accession>L0D7L3</accession>
<keyword evidence="2" id="KW-1185">Reference proteome</keyword>
<dbReference type="Proteomes" id="UP000010798">
    <property type="component" value="Chromosome"/>
</dbReference>
<evidence type="ECO:0000313" key="2">
    <source>
        <dbReference type="Proteomes" id="UP000010798"/>
    </source>
</evidence>
<organism evidence="1 2">
    <name type="scientific">Singulisphaera acidiphila (strain ATCC BAA-1392 / DSM 18658 / VKM B-2454 / MOB10)</name>
    <dbReference type="NCBI Taxonomy" id="886293"/>
    <lineage>
        <taxon>Bacteria</taxon>
        <taxon>Pseudomonadati</taxon>
        <taxon>Planctomycetota</taxon>
        <taxon>Planctomycetia</taxon>
        <taxon>Isosphaerales</taxon>
        <taxon>Isosphaeraceae</taxon>
        <taxon>Singulisphaera</taxon>
    </lineage>
</organism>
<reference evidence="1 2" key="1">
    <citation type="submission" date="2012-02" db="EMBL/GenBank/DDBJ databases">
        <title>Complete sequence of chromosome of Singulisphaera acidiphila DSM 18658.</title>
        <authorList>
            <consortium name="US DOE Joint Genome Institute (JGI-PGF)"/>
            <person name="Lucas S."/>
            <person name="Copeland A."/>
            <person name="Lapidus A."/>
            <person name="Glavina del Rio T."/>
            <person name="Dalin E."/>
            <person name="Tice H."/>
            <person name="Bruce D."/>
            <person name="Goodwin L."/>
            <person name="Pitluck S."/>
            <person name="Peters L."/>
            <person name="Ovchinnikova G."/>
            <person name="Chertkov O."/>
            <person name="Kyrpides N."/>
            <person name="Mavromatis K."/>
            <person name="Ivanova N."/>
            <person name="Brettin T."/>
            <person name="Detter J.C."/>
            <person name="Han C."/>
            <person name="Larimer F."/>
            <person name="Land M."/>
            <person name="Hauser L."/>
            <person name="Markowitz V."/>
            <person name="Cheng J.-F."/>
            <person name="Hugenholtz P."/>
            <person name="Woyke T."/>
            <person name="Wu D."/>
            <person name="Tindall B."/>
            <person name="Pomrenke H."/>
            <person name="Brambilla E."/>
            <person name="Klenk H.-P."/>
            <person name="Eisen J.A."/>
        </authorList>
    </citation>
    <scope>NUCLEOTIDE SEQUENCE [LARGE SCALE GENOMIC DNA]</scope>
    <source>
        <strain evidence="2">ATCC BAA-1392 / DSM 18658 / VKM B-2454 / MOB10</strain>
    </source>
</reference>
<dbReference type="HOGENOM" id="CLU_3103824_0_0_0"/>
<dbReference type="KEGG" id="saci:Sinac_0961"/>
<gene>
    <name evidence="1" type="ordered locus">Sinac_0961</name>
</gene>
<sequence length="51" mass="5978">MNMSWLSWGYPDFAKHQLGYSWGRWISQFFIALEPFTDGPVRKGDATIVIR</sequence>
<dbReference type="AlphaFoldDB" id="L0D7L3"/>
<name>L0D7L3_SINAD</name>